<accession>A0A917PUH5</accession>
<dbReference type="Pfam" id="PF01850">
    <property type="entry name" value="PIN"/>
    <property type="match status" value="1"/>
</dbReference>
<keyword evidence="6 8" id="KW-0460">Magnesium</keyword>
<evidence type="ECO:0000256" key="5">
    <source>
        <dbReference type="ARBA" id="ARBA00022801"/>
    </source>
</evidence>
<evidence type="ECO:0000256" key="6">
    <source>
        <dbReference type="ARBA" id="ARBA00022842"/>
    </source>
</evidence>
<dbReference type="GO" id="GO:0004540">
    <property type="term" value="F:RNA nuclease activity"/>
    <property type="evidence" value="ECO:0007669"/>
    <property type="project" value="InterPro"/>
</dbReference>
<dbReference type="GO" id="GO:0016787">
    <property type="term" value="F:hydrolase activity"/>
    <property type="evidence" value="ECO:0007669"/>
    <property type="project" value="UniProtKB-KW"/>
</dbReference>
<comment type="cofactor">
    <cofactor evidence="1 8">
        <name>Mg(2+)</name>
        <dbReference type="ChEBI" id="CHEBI:18420"/>
    </cofactor>
</comment>
<dbReference type="InterPro" id="IPR050556">
    <property type="entry name" value="Type_II_TA_system_RNase"/>
</dbReference>
<evidence type="ECO:0000256" key="7">
    <source>
        <dbReference type="ARBA" id="ARBA00038093"/>
    </source>
</evidence>
<reference evidence="10" key="1">
    <citation type="journal article" date="2014" name="Int. J. Syst. Evol. Microbiol.">
        <title>Complete genome sequence of Corynebacterium casei LMG S-19264T (=DSM 44701T), isolated from a smear-ripened cheese.</title>
        <authorList>
            <consortium name="US DOE Joint Genome Institute (JGI-PGF)"/>
            <person name="Walter F."/>
            <person name="Albersmeier A."/>
            <person name="Kalinowski J."/>
            <person name="Ruckert C."/>
        </authorList>
    </citation>
    <scope>NUCLEOTIDE SEQUENCE</scope>
    <source>
        <strain evidence="10">CGMCC 1.8984</strain>
    </source>
</reference>
<dbReference type="InterPro" id="IPR022907">
    <property type="entry name" value="VapC_family"/>
</dbReference>
<proteinExistence type="inferred from homology"/>
<dbReference type="GO" id="GO:0090729">
    <property type="term" value="F:toxin activity"/>
    <property type="evidence" value="ECO:0007669"/>
    <property type="project" value="UniProtKB-KW"/>
</dbReference>
<comment type="caution">
    <text evidence="10">The sequence shown here is derived from an EMBL/GenBank/DDBJ whole genome shotgun (WGS) entry which is preliminary data.</text>
</comment>
<dbReference type="AlphaFoldDB" id="A0A917PUH5"/>
<evidence type="ECO:0000256" key="4">
    <source>
        <dbReference type="ARBA" id="ARBA00022723"/>
    </source>
</evidence>
<dbReference type="PANTHER" id="PTHR33653">
    <property type="entry name" value="RIBONUCLEASE VAPC2"/>
    <property type="match status" value="1"/>
</dbReference>
<evidence type="ECO:0000256" key="3">
    <source>
        <dbReference type="ARBA" id="ARBA00022722"/>
    </source>
</evidence>
<dbReference type="RefSeq" id="WP_188744471.1">
    <property type="nucleotide sequence ID" value="NZ_BAABFW010000050.1"/>
</dbReference>
<feature type="domain" description="PIN" evidence="9">
    <location>
        <begin position="6"/>
        <end position="119"/>
    </location>
</feature>
<comment type="similarity">
    <text evidence="7 8">Belongs to the PINc/VapC protein family.</text>
</comment>
<name>A0A917PUH5_9MICO</name>
<dbReference type="PANTHER" id="PTHR33653:SF1">
    <property type="entry name" value="RIBONUCLEASE VAPC2"/>
    <property type="match status" value="1"/>
</dbReference>
<evidence type="ECO:0000256" key="8">
    <source>
        <dbReference type="HAMAP-Rule" id="MF_00265"/>
    </source>
</evidence>
<sequence length="133" mass="14447">MARRLILDTGVLVASERQRRELAAVVASDDDIVIAAVTIAELRTGIELASPEHRERRTEFLVRVLETLPVEPYDLATAEAHGRLLAHVSRTGTKRGAHDLIIAATAVATKRTVLTTDRAARFGELPGVDCIVT</sequence>
<keyword evidence="2 8" id="KW-1277">Toxin-antitoxin system</keyword>
<dbReference type="GO" id="GO:0000287">
    <property type="term" value="F:magnesium ion binding"/>
    <property type="evidence" value="ECO:0007669"/>
    <property type="project" value="UniProtKB-UniRule"/>
</dbReference>
<evidence type="ECO:0000259" key="9">
    <source>
        <dbReference type="Pfam" id="PF01850"/>
    </source>
</evidence>
<keyword evidence="8" id="KW-0800">Toxin</keyword>
<evidence type="ECO:0000256" key="1">
    <source>
        <dbReference type="ARBA" id="ARBA00001946"/>
    </source>
</evidence>
<protein>
    <recommendedName>
        <fullName evidence="8">Ribonuclease VapC</fullName>
        <shortName evidence="8">RNase VapC</shortName>
        <ecNumber evidence="8">3.1.-.-</ecNumber>
    </recommendedName>
    <alternativeName>
        <fullName evidence="8">Toxin VapC</fullName>
    </alternativeName>
</protein>
<dbReference type="InterPro" id="IPR002716">
    <property type="entry name" value="PIN_dom"/>
</dbReference>
<dbReference type="Proteomes" id="UP000636956">
    <property type="component" value="Unassembled WGS sequence"/>
</dbReference>
<feature type="binding site" evidence="8">
    <location>
        <position position="8"/>
    </location>
    <ligand>
        <name>Mg(2+)</name>
        <dbReference type="ChEBI" id="CHEBI:18420"/>
    </ligand>
</feature>
<dbReference type="Gene3D" id="3.40.50.1010">
    <property type="entry name" value="5'-nuclease"/>
    <property type="match status" value="1"/>
</dbReference>
<feature type="binding site" evidence="8">
    <location>
        <position position="99"/>
    </location>
    <ligand>
        <name>Mg(2+)</name>
        <dbReference type="ChEBI" id="CHEBI:18420"/>
    </ligand>
</feature>
<dbReference type="InterPro" id="IPR029060">
    <property type="entry name" value="PIN-like_dom_sf"/>
</dbReference>
<comment type="function">
    <text evidence="8">Toxic component of a toxin-antitoxin (TA) system. An RNase.</text>
</comment>
<organism evidence="10 11">
    <name type="scientific">Agromyces bauzanensis</name>
    <dbReference type="NCBI Taxonomy" id="1308924"/>
    <lineage>
        <taxon>Bacteria</taxon>
        <taxon>Bacillati</taxon>
        <taxon>Actinomycetota</taxon>
        <taxon>Actinomycetes</taxon>
        <taxon>Micrococcales</taxon>
        <taxon>Microbacteriaceae</taxon>
        <taxon>Agromyces</taxon>
    </lineage>
</organism>
<evidence type="ECO:0000256" key="2">
    <source>
        <dbReference type="ARBA" id="ARBA00022649"/>
    </source>
</evidence>
<keyword evidence="4 8" id="KW-0479">Metal-binding</keyword>
<evidence type="ECO:0000313" key="10">
    <source>
        <dbReference type="EMBL" id="GGJ91685.1"/>
    </source>
</evidence>
<dbReference type="HAMAP" id="MF_00265">
    <property type="entry name" value="VapC_Nob1"/>
    <property type="match status" value="1"/>
</dbReference>
<keyword evidence="5 8" id="KW-0378">Hydrolase</keyword>
<keyword evidence="11" id="KW-1185">Reference proteome</keyword>
<reference evidence="10" key="2">
    <citation type="submission" date="2020-09" db="EMBL/GenBank/DDBJ databases">
        <authorList>
            <person name="Sun Q."/>
            <person name="Zhou Y."/>
        </authorList>
    </citation>
    <scope>NUCLEOTIDE SEQUENCE</scope>
    <source>
        <strain evidence="10">CGMCC 1.8984</strain>
    </source>
</reference>
<evidence type="ECO:0000313" key="11">
    <source>
        <dbReference type="Proteomes" id="UP000636956"/>
    </source>
</evidence>
<gene>
    <name evidence="8" type="primary">vapC</name>
    <name evidence="10" type="ORF">GCM10011372_32700</name>
</gene>
<dbReference type="EMBL" id="BMMD01000025">
    <property type="protein sequence ID" value="GGJ91685.1"/>
    <property type="molecule type" value="Genomic_DNA"/>
</dbReference>
<dbReference type="EC" id="3.1.-.-" evidence="8"/>
<dbReference type="SUPFAM" id="SSF88723">
    <property type="entry name" value="PIN domain-like"/>
    <property type="match status" value="1"/>
</dbReference>
<keyword evidence="3 8" id="KW-0540">Nuclease</keyword>